<accession>B8GKR8</accession>
<dbReference type="InterPro" id="IPR058240">
    <property type="entry name" value="rSAM_sf"/>
</dbReference>
<evidence type="ECO:0000256" key="2">
    <source>
        <dbReference type="ARBA" id="ARBA00022723"/>
    </source>
</evidence>
<dbReference type="InterPro" id="IPR017672">
    <property type="entry name" value="MA_4551-like"/>
</dbReference>
<protein>
    <submittedName>
        <fullName evidence="6">Methanogenesis marker protein 10</fullName>
    </submittedName>
</protein>
<reference evidence="6 7" key="1">
    <citation type="journal article" date="2015" name="Genome Announc.">
        <title>Complete Genome Sequence of Methanosphaerula palustris E1-9CT, a Hydrogenotrophic Methanogen Isolated from a Minerotrophic Fen Peatland.</title>
        <authorList>
            <person name="Cadillo-Quiroz H."/>
            <person name="Browne P."/>
            <person name="Kyrpides N."/>
            <person name="Woyke T."/>
            <person name="Goodwin L."/>
            <person name="Detter C."/>
            <person name="Yavitt J.B."/>
            <person name="Zinder S.H."/>
        </authorList>
    </citation>
    <scope>NUCLEOTIDE SEQUENCE [LARGE SCALE GENOMIC DNA]</scope>
    <source>
        <strain evidence="7">ATCC BAA-1556 / DSM 19958 / E1-9c</strain>
    </source>
</reference>
<keyword evidence="2" id="KW-0479">Metal-binding</keyword>
<organism evidence="6 7">
    <name type="scientific">Methanosphaerula palustris (strain ATCC BAA-1556 / DSM 19958 / E1-9c)</name>
    <dbReference type="NCBI Taxonomy" id="521011"/>
    <lineage>
        <taxon>Archaea</taxon>
        <taxon>Methanobacteriati</taxon>
        <taxon>Methanobacteriota</taxon>
        <taxon>Stenosarchaea group</taxon>
        <taxon>Methanomicrobia</taxon>
        <taxon>Methanomicrobiales</taxon>
        <taxon>Methanoregulaceae</taxon>
        <taxon>Methanosphaerula</taxon>
    </lineage>
</organism>
<dbReference type="STRING" id="521011.Mpal_1909"/>
<evidence type="ECO:0000256" key="3">
    <source>
        <dbReference type="ARBA" id="ARBA00023004"/>
    </source>
</evidence>
<sequence>MGQLTVDIGGRPGADCRGFCEYCYFKHVRDPAPLGCRHCLPFQVGCQYCTSMVREQYDGFRSFRDVTDAALADLQLTDGDLTRITISGGGDPSCYPHFGDLVDVLGAMEAPLHIGYTSGKGFDDPAIAGKMIDAGLSEVSFTLFAANADLRKQYMHDPTPEVSLDVVEKLAGEIDLYAAAVILPGINDGYTLYKTCEWLEDRGAKGLILMRFANTADQGLILGNAPVMEGARTQSVDSFRQLVNDISDAFAMKITGTPLYDPEFGSPFAILSEPDLIDKLPRISGTASVITGAVAAPFLKSVLEQRGDRATVVPVAQEIACLITIRDLEALDLSDLEETVVIPGRAFVHDAEAVRILSADGVQRTVVRGPEMLTADGETSMGMTRTGVLQIELDGFRELICTINQYGDR</sequence>
<dbReference type="KEGG" id="mpl:Mpal_1909"/>
<dbReference type="CDD" id="cd01335">
    <property type="entry name" value="Radical_SAM"/>
    <property type="match status" value="1"/>
</dbReference>
<dbReference type="eggNOG" id="arCOG00950">
    <property type="taxonomic scope" value="Archaea"/>
</dbReference>
<keyword evidence="3" id="KW-0408">Iron</keyword>
<dbReference type="GO" id="GO:0046872">
    <property type="term" value="F:metal ion binding"/>
    <property type="evidence" value="ECO:0007669"/>
    <property type="project" value="UniProtKB-KW"/>
</dbReference>
<dbReference type="RefSeq" id="WP_012618533.1">
    <property type="nucleotide sequence ID" value="NC_011832.1"/>
</dbReference>
<dbReference type="GeneID" id="7272726"/>
<dbReference type="InterPro" id="IPR013785">
    <property type="entry name" value="Aldolase_TIM"/>
</dbReference>
<keyword evidence="4" id="KW-0411">Iron-sulfur</keyword>
<name>B8GKR8_METPE</name>
<dbReference type="HOGENOM" id="CLU_668380_0_0_2"/>
<dbReference type="GO" id="GO:0051536">
    <property type="term" value="F:iron-sulfur cluster binding"/>
    <property type="evidence" value="ECO:0007669"/>
    <property type="project" value="UniProtKB-KW"/>
</dbReference>
<dbReference type="SFLD" id="SFLDS00029">
    <property type="entry name" value="Radical_SAM"/>
    <property type="match status" value="1"/>
</dbReference>
<dbReference type="Proteomes" id="UP000002457">
    <property type="component" value="Chromosome"/>
</dbReference>
<evidence type="ECO:0000313" key="7">
    <source>
        <dbReference type="Proteomes" id="UP000002457"/>
    </source>
</evidence>
<evidence type="ECO:0000256" key="1">
    <source>
        <dbReference type="ARBA" id="ARBA00022691"/>
    </source>
</evidence>
<dbReference type="SUPFAM" id="SSF102114">
    <property type="entry name" value="Radical SAM enzymes"/>
    <property type="match status" value="1"/>
</dbReference>
<dbReference type="EMBL" id="CP001338">
    <property type="protein sequence ID" value="ACL17214.1"/>
    <property type="molecule type" value="Genomic_DNA"/>
</dbReference>
<evidence type="ECO:0000313" key="6">
    <source>
        <dbReference type="EMBL" id="ACL17214.1"/>
    </source>
</evidence>
<keyword evidence="1" id="KW-0949">S-adenosyl-L-methionine</keyword>
<keyword evidence="7" id="KW-1185">Reference proteome</keyword>
<proteinExistence type="predicted"/>
<dbReference type="NCBIfam" id="TIGR03278">
    <property type="entry name" value="methan_mark_10"/>
    <property type="match status" value="1"/>
</dbReference>
<evidence type="ECO:0000256" key="4">
    <source>
        <dbReference type="ARBA" id="ARBA00023014"/>
    </source>
</evidence>
<dbReference type="AlphaFoldDB" id="B8GKR8"/>
<dbReference type="GO" id="GO:0003824">
    <property type="term" value="F:catalytic activity"/>
    <property type="evidence" value="ECO:0007669"/>
    <property type="project" value="InterPro"/>
</dbReference>
<dbReference type="InterPro" id="IPR007197">
    <property type="entry name" value="rSAM"/>
</dbReference>
<dbReference type="OrthoDB" id="63821at2157"/>
<evidence type="ECO:0000259" key="5">
    <source>
        <dbReference type="Pfam" id="PF04055"/>
    </source>
</evidence>
<dbReference type="Gene3D" id="3.20.20.70">
    <property type="entry name" value="Aldolase class I"/>
    <property type="match status" value="1"/>
</dbReference>
<dbReference type="Pfam" id="PF04055">
    <property type="entry name" value="Radical_SAM"/>
    <property type="match status" value="1"/>
</dbReference>
<gene>
    <name evidence="6" type="ordered locus">Mpal_1909</name>
</gene>
<feature type="domain" description="Radical SAM core" evidence="5">
    <location>
        <begin position="15"/>
        <end position="189"/>
    </location>
</feature>